<keyword evidence="3" id="KW-1185">Reference proteome</keyword>
<organism evidence="2 3">
    <name type="scientific">Kaustia mangrovi</name>
    <dbReference type="NCBI Taxonomy" id="2593653"/>
    <lineage>
        <taxon>Bacteria</taxon>
        <taxon>Pseudomonadati</taxon>
        <taxon>Pseudomonadota</taxon>
        <taxon>Alphaproteobacteria</taxon>
        <taxon>Hyphomicrobiales</taxon>
        <taxon>Parvibaculaceae</taxon>
        <taxon>Kaustia</taxon>
    </lineage>
</organism>
<accession>A0A7S8HC52</accession>
<feature type="compositionally biased region" description="Polar residues" evidence="1">
    <location>
        <begin position="88"/>
        <end position="108"/>
    </location>
</feature>
<name>A0A7S8HC52_9HYPH</name>
<gene>
    <name evidence="2" type="ORF">HW532_11420</name>
</gene>
<evidence type="ECO:0000313" key="3">
    <source>
        <dbReference type="Proteomes" id="UP000593594"/>
    </source>
</evidence>
<sequence>MPAPCVRKAQDVPIADGPIVEEPASEDHPAQEASGDVMKDVGRQLERMRPTISVIPEGAGDTTHTPSGRHAGPETGGGDKTGEAFSDATRSMSRQQATENAAQSMQNSDMLHRAQMMSAQMKHDQALANHIQQLATDLQSDAQANLKQSLQKLGETARA</sequence>
<reference evidence="2 3" key="1">
    <citation type="submission" date="2020-06" db="EMBL/GenBank/DDBJ databases">
        <title>Genome sequence of 2 isolates from Red Sea Mangroves.</title>
        <authorList>
            <person name="Sefrji F."/>
            <person name="Michoud G."/>
            <person name="Merlino G."/>
            <person name="Daffonchio D."/>
        </authorList>
    </citation>
    <scope>NUCLEOTIDE SEQUENCE [LARGE SCALE GENOMIC DNA]</scope>
    <source>
        <strain evidence="2 3">R1DC25</strain>
    </source>
</reference>
<proteinExistence type="predicted"/>
<dbReference type="KEGG" id="kmn:HW532_11420"/>
<protein>
    <submittedName>
        <fullName evidence="2">Uncharacterized protein</fullName>
    </submittedName>
</protein>
<feature type="region of interest" description="Disordered" evidence="1">
    <location>
        <begin position="49"/>
        <end position="108"/>
    </location>
</feature>
<evidence type="ECO:0000256" key="1">
    <source>
        <dbReference type="SAM" id="MobiDB-lite"/>
    </source>
</evidence>
<dbReference type="EMBL" id="CP058214">
    <property type="protein sequence ID" value="QPC43246.1"/>
    <property type="molecule type" value="Genomic_DNA"/>
</dbReference>
<dbReference type="Proteomes" id="UP000593594">
    <property type="component" value="Chromosome"/>
</dbReference>
<dbReference type="RefSeq" id="WP_213160607.1">
    <property type="nucleotide sequence ID" value="NZ_CP058214.1"/>
</dbReference>
<feature type="region of interest" description="Disordered" evidence="1">
    <location>
        <begin position="1"/>
        <end position="37"/>
    </location>
</feature>
<evidence type="ECO:0000313" key="2">
    <source>
        <dbReference type="EMBL" id="QPC43246.1"/>
    </source>
</evidence>
<dbReference type="AlphaFoldDB" id="A0A7S8HC52"/>